<dbReference type="PANTHER" id="PTHR44675:SF1">
    <property type="entry name" value="P21-ACTIVATED PROTEIN KINASE-INTERACTING PROTEIN 1"/>
    <property type="match status" value="1"/>
</dbReference>
<dbReference type="OMA" id="KLHQMKY"/>
<dbReference type="STRING" id="692275.M3BU75"/>
<feature type="repeat" description="WD" evidence="1">
    <location>
        <begin position="414"/>
        <end position="435"/>
    </location>
</feature>
<dbReference type="GeneID" id="27903817"/>
<dbReference type="SMART" id="SM00320">
    <property type="entry name" value="WD40"/>
    <property type="match status" value="5"/>
</dbReference>
<dbReference type="OrthoDB" id="308449at2759"/>
<evidence type="ECO:0000256" key="1">
    <source>
        <dbReference type="PROSITE-ProRule" id="PRU00221"/>
    </source>
</evidence>
<gene>
    <name evidence="3" type="ORF">SEPMUDRAFT_151222</name>
</gene>
<dbReference type="Gene3D" id="2.130.10.10">
    <property type="entry name" value="YVTN repeat-like/Quinoprotein amine dehydrogenase"/>
    <property type="match status" value="2"/>
</dbReference>
<reference evidence="3 4" key="1">
    <citation type="journal article" date="2012" name="PLoS Pathog.">
        <title>Diverse lifestyles and strategies of plant pathogenesis encoded in the genomes of eighteen Dothideomycetes fungi.</title>
        <authorList>
            <person name="Ohm R.A."/>
            <person name="Feau N."/>
            <person name="Henrissat B."/>
            <person name="Schoch C.L."/>
            <person name="Horwitz B.A."/>
            <person name="Barry K.W."/>
            <person name="Condon B.J."/>
            <person name="Copeland A.C."/>
            <person name="Dhillon B."/>
            <person name="Glaser F."/>
            <person name="Hesse C.N."/>
            <person name="Kosti I."/>
            <person name="LaButti K."/>
            <person name="Lindquist E.A."/>
            <person name="Lucas S."/>
            <person name="Salamov A.A."/>
            <person name="Bradshaw R.E."/>
            <person name="Ciuffetti L."/>
            <person name="Hamelin R.C."/>
            <person name="Kema G.H.J."/>
            <person name="Lawrence C."/>
            <person name="Scott J.A."/>
            <person name="Spatafora J.W."/>
            <person name="Turgeon B.G."/>
            <person name="de Wit P.J.G.M."/>
            <person name="Zhong S."/>
            <person name="Goodwin S.B."/>
            <person name="Grigoriev I.V."/>
        </authorList>
    </citation>
    <scope>NUCLEOTIDE SEQUENCE [LARGE SCALE GENOMIC DNA]</scope>
    <source>
        <strain evidence="3 4">SO2202</strain>
    </source>
</reference>
<keyword evidence="4" id="KW-1185">Reference proteome</keyword>
<organism evidence="3 4">
    <name type="scientific">Sphaerulina musiva (strain SO2202)</name>
    <name type="common">Poplar stem canker fungus</name>
    <name type="synonym">Septoria musiva</name>
    <dbReference type="NCBI Taxonomy" id="692275"/>
    <lineage>
        <taxon>Eukaryota</taxon>
        <taxon>Fungi</taxon>
        <taxon>Dikarya</taxon>
        <taxon>Ascomycota</taxon>
        <taxon>Pezizomycotina</taxon>
        <taxon>Dothideomycetes</taxon>
        <taxon>Dothideomycetidae</taxon>
        <taxon>Mycosphaerellales</taxon>
        <taxon>Mycosphaerellaceae</taxon>
        <taxon>Sphaerulina</taxon>
    </lineage>
</organism>
<dbReference type="Proteomes" id="UP000016931">
    <property type="component" value="Unassembled WGS sequence"/>
</dbReference>
<dbReference type="AlphaFoldDB" id="M3BU75"/>
<feature type="region of interest" description="Disordered" evidence="2">
    <location>
        <begin position="1"/>
        <end position="61"/>
    </location>
</feature>
<dbReference type="RefSeq" id="XP_016758351.1">
    <property type="nucleotide sequence ID" value="XM_016906680.1"/>
</dbReference>
<dbReference type="EMBL" id="KB456268">
    <property type="protein sequence ID" value="EMF10230.1"/>
    <property type="molecule type" value="Genomic_DNA"/>
</dbReference>
<dbReference type="InterPro" id="IPR015943">
    <property type="entry name" value="WD40/YVTN_repeat-like_dom_sf"/>
</dbReference>
<accession>M3BU75</accession>
<evidence type="ECO:0000313" key="3">
    <source>
        <dbReference type="EMBL" id="EMF10230.1"/>
    </source>
</evidence>
<dbReference type="SUPFAM" id="SSF50978">
    <property type="entry name" value="WD40 repeat-like"/>
    <property type="match status" value="1"/>
</dbReference>
<proteinExistence type="predicted"/>
<feature type="compositionally biased region" description="Acidic residues" evidence="2">
    <location>
        <begin position="479"/>
        <end position="489"/>
    </location>
</feature>
<keyword evidence="1" id="KW-0853">WD repeat</keyword>
<dbReference type="PANTHER" id="PTHR44675">
    <property type="entry name" value="PAK1 INTERACTING PROTEIN 1"/>
    <property type="match status" value="1"/>
</dbReference>
<dbReference type="InterPro" id="IPR001680">
    <property type="entry name" value="WD40_rpt"/>
</dbReference>
<dbReference type="HOGENOM" id="CLU_030368_0_0_1"/>
<protein>
    <submittedName>
        <fullName evidence="3">WD40 repeat-like protein</fullName>
    </submittedName>
</protein>
<feature type="repeat" description="WD" evidence="1">
    <location>
        <begin position="110"/>
        <end position="149"/>
    </location>
</feature>
<evidence type="ECO:0000256" key="2">
    <source>
        <dbReference type="SAM" id="MobiDB-lite"/>
    </source>
</evidence>
<dbReference type="Pfam" id="PF00400">
    <property type="entry name" value="WD40"/>
    <property type="match status" value="1"/>
</dbReference>
<dbReference type="InterPro" id="IPR036322">
    <property type="entry name" value="WD40_repeat_dom_sf"/>
</dbReference>
<evidence type="ECO:0000313" key="4">
    <source>
        <dbReference type="Proteomes" id="UP000016931"/>
    </source>
</evidence>
<sequence>MAAVSGKRKRVEVVSQQKPVKKAALSQPKNSSATTKFDPQKSSSSKKASSAATNTTTSDGAATSQHPVYIQIVTGSYERVLHGFQARIPQSALKSASQDEKVSISDTFLFAAHASAIRCLAISPSEDADKRLLATGSSDERINVYTLSTAPPPPGARPNLPSLSGVAAAENPRNKSLGSLVHHDRAITKLQFPIKSKLFSSAEDSTIAISRTRDWTMLGSMKAPVPKPQGRPSGDTAAPGEIPAGVNDFAIHPSQKLMLSVGRGEKSLRLWNLTTGKKAGVLNFEVDLLKQVGESKFSSGEGRRVIWDAAGENYVVGFERGAALFGINSKPKAVIKPDRPTKIHQMRFMSLSEKTSLLALSTEDGRILFYDIQSGGEISEGTKQLPQLVCVAQLGGEAAGVSGRIKDFEILDLPGSSLFVTAGSDGAIRLWSVQSSDLGNGAESESTTRQVGALIASHETGDRVTCLGAFLLDGKAQDGMEDAAEDVAEAESNGGAERGSEDGDSDSD</sequence>
<feature type="compositionally biased region" description="Low complexity" evidence="2">
    <location>
        <begin position="41"/>
        <end position="61"/>
    </location>
</feature>
<feature type="compositionally biased region" description="Basic residues" evidence="2">
    <location>
        <begin position="1"/>
        <end position="10"/>
    </location>
</feature>
<dbReference type="InterPro" id="IPR051959">
    <property type="entry name" value="PAK1-Kinase_Regulator"/>
</dbReference>
<dbReference type="PROSITE" id="PS50082">
    <property type="entry name" value="WD_REPEATS_2"/>
    <property type="match status" value="2"/>
</dbReference>
<dbReference type="eggNOG" id="KOG0294">
    <property type="taxonomic scope" value="Eukaryota"/>
</dbReference>
<feature type="region of interest" description="Disordered" evidence="2">
    <location>
        <begin position="479"/>
        <end position="508"/>
    </location>
</feature>
<name>M3BU75_SPHMS</name>
<feature type="compositionally biased region" description="Polar residues" evidence="2">
    <location>
        <begin position="27"/>
        <end position="37"/>
    </location>
</feature>